<dbReference type="VEuPathDB" id="FungiDB:ATEG_01856"/>
<dbReference type="AlphaFoldDB" id="A0A5M3YMZ8"/>
<evidence type="ECO:0000313" key="2">
    <source>
        <dbReference type="EMBL" id="GFF12858.1"/>
    </source>
</evidence>
<keyword evidence="3" id="KW-1185">Reference proteome</keyword>
<protein>
    <submittedName>
        <fullName evidence="2">Uncharacterized protein</fullName>
    </submittedName>
</protein>
<name>A0A5M3YMZ8_ASPTE</name>
<feature type="compositionally biased region" description="Polar residues" evidence="1">
    <location>
        <begin position="478"/>
        <end position="491"/>
    </location>
</feature>
<dbReference type="Proteomes" id="UP000452235">
    <property type="component" value="Unassembled WGS sequence"/>
</dbReference>
<gene>
    <name evidence="2" type="ORF">ATEIFO6365_0001108200</name>
</gene>
<feature type="compositionally biased region" description="Polar residues" evidence="1">
    <location>
        <begin position="422"/>
        <end position="432"/>
    </location>
</feature>
<feature type="compositionally biased region" description="Low complexity" evidence="1">
    <location>
        <begin position="389"/>
        <end position="404"/>
    </location>
</feature>
<feature type="compositionally biased region" description="Polar residues" evidence="1">
    <location>
        <begin position="441"/>
        <end position="450"/>
    </location>
</feature>
<evidence type="ECO:0000313" key="3">
    <source>
        <dbReference type="Proteomes" id="UP000452235"/>
    </source>
</evidence>
<evidence type="ECO:0000256" key="1">
    <source>
        <dbReference type="SAM" id="MobiDB-lite"/>
    </source>
</evidence>
<dbReference type="EMBL" id="BLJY01000001">
    <property type="protein sequence ID" value="GFF12858.1"/>
    <property type="molecule type" value="Genomic_DNA"/>
</dbReference>
<feature type="compositionally biased region" description="Basic and acidic residues" evidence="1">
    <location>
        <begin position="232"/>
        <end position="251"/>
    </location>
</feature>
<feature type="region of interest" description="Disordered" evidence="1">
    <location>
        <begin position="275"/>
        <end position="296"/>
    </location>
</feature>
<accession>A0A5M3YMZ8</accession>
<feature type="region of interest" description="Disordered" evidence="1">
    <location>
        <begin position="367"/>
        <end position="513"/>
    </location>
</feature>
<feature type="compositionally biased region" description="Basic and acidic residues" evidence="1">
    <location>
        <begin position="452"/>
        <end position="477"/>
    </location>
</feature>
<feature type="region of interest" description="Disordered" evidence="1">
    <location>
        <begin position="308"/>
        <end position="336"/>
    </location>
</feature>
<sequence>MRYENWDVLLFPEDSKIPLQEFKTQCFVIDDRESPYLYSPALNLGRSYYPVQGNLGRLPVLTTFIPSIAPGTPFRVSIHSWERPGPSRLMETLLQPDDALLFEARVFIDGECVAGSVFSQRTTWPHVIDLSSIIDKRGNQDDLRFPPFHYEILEQRHWDAGDPHGRIRVVISEGFARPHRSPPFERVKELIAFAFQHAPLPVLECSNIAWPNPSMWDREPRLFKYASASCKGDMKDPDDAHTHSPTRHDIQLHPPTTSQPTQTAGRFAWDYRNYQAPRPSPWQDNPPQPRWGPTESDPFLDPYYCEPTARHRGARPSAEDVAMPDYSSSSTSGSRVMSNMTGASYVHSKHPSQEAYAQVIDALHPRKTQSGSIPTPTVTGSQPSTTKPSAAAEARSASYAKSSSRTTAMKEMARSETREASGFSTRSTLSENGSDEVVSNGLHTSPNISLMSRKERMSQGHKENESTLESPRMESDRLSPSTRRTSKNSKTPPGPKGSLSGGPVGGENDTTVKGPILVSSAQILSEAQGLVGPADHGELLGAKTQLASSVVEVAEID</sequence>
<proteinExistence type="predicted"/>
<feature type="region of interest" description="Disordered" evidence="1">
    <location>
        <begin position="229"/>
        <end position="263"/>
    </location>
</feature>
<feature type="compositionally biased region" description="Pro residues" evidence="1">
    <location>
        <begin position="278"/>
        <end position="290"/>
    </location>
</feature>
<feature type="compositionally biased region" description="Polar residues" evidence="1">
    <location>
        <begin position="368"/>
        <end position="388"/>
    </location>
</feature>
<comment type="caution">
    <text evidence="2">The sequence shown here is derived from an EMBL/GenBank/DDBJ whole genome shotgun (WGS) entry which is preliminary data.</text>
</comment>
<organism evidence="2 3">
    <name type="scientific">Aspergillus terreus</name>
    <dbReference type="NCBI Taxonomy" id="33178"/>
    <lineage>
        <taxon>Eukaryota</taxon>
        <taxon>Fungi</taxon>
        <taxon>Dikarya</taxon>
        <taxon>Ascomycota</taxon>
        <taxon>Pezizomycotina</taxon>
        <taxon>Eurotiomycetes</taxon>
        <taxon>Eurotiomycetidae</taxon>
        <taxon>Eurotiales</taxon>
        <taxon>Aspergillaceae</taxon>
        <taxon>Aspergillus</taxon>
        <taxon>Aspergillus subgen. Circumdati</taxon>
    </lineage>
</organism>
<dbReference type="OrthoDB" id="5417628at2759"/>
<feature type="compositionally biased region" description="Low complexity" evidence="1">
    <location>
        <begin position="327"/>
        <end position="336"/>
    </location>
</feature>
<reference evidence="2 3" key="1">
    <citation type="submission" date="2020-01" db="EMBL/GenBank/DDBJ databases">
        <title>Aspergillus terreus IFO 6365 whole genome shotgun sequence.</title>
        <authorList>
            <person name="Kanamasa S."/>
            <person name="Takahashi H."/>
        </authorList>
    </citation>
    <scope>NUCLEOTIDE SEQUENCE [LARGE SCALE GENOMIC DNA]</scope>
    <source>
        <strain evidence="2 3">IFO 6365</strain>
    </source>
</reference>
<feature type="compositionally biased region" description="Polar residues" evidence="1">
    <location>
        <begin position="254"/>
        <end position="263"/>
    </location>
</feature>